<reference evidence="1 2" key="1">
    <citation type="submission" date="2016-12" db="EMBL/GenBank/DDBJ databases">
        <title>Amycolatopsis keratiniphila subsp. keratiniphila genome sequencing and assembly.</title>
        <authorList>
            <person name="Mayilraj S."/>
            <person name="Kaur N."/>
        </authorList>
    </citation>
    <scope>NUCLEOTIDE SEQUENCE [LARGE SCALE GENOMIC DNA]</scope>
    <source>
        <strain evidence="1 2">DSM 44409</strain>
    </source>
</reference>
<sequence>MAGYEVDHSEVGMPYEVQGVVSRAKGEPVSPESVTATDFPVPIDLDGVEQAFGRILRSVVTG</sequence>
<dbReference type="AlphaFoldDB" id="A0A1W2LUU6"/>
<proteinExistence type="predicted"/>
<name>A0A1W2LUU6_9PSEU</name>
<organism evidence="1 2">
    <name type="scientific">Amycolatopsis keratiniphila subsp. keratiniphila</name>
    <dbReference type="NCBI Taxonomy" id="227715"/>
    <lineage>
        <taxon>Bacteria</taxon>
        <taxon>Bacillati</taxon>
        <taxon>Actinomycetota</taxon>
        <taxon>Actinomycetes</taxon>
        <taxon>Pseudonocardiales</taxon>
        <taxon>Pseudonocardiaceae</taxon>
        <taxon>Amycolatopsis</taxon>
        <taxon>Amycolatopsis japonica group</taxon>
    </lineage>
</organism>
<accession>A0A1W2LUU6</accession>
<evidence type="ECO:0000313" key="2">
    <source>
        <dbReference type="Proteomes" id="UP000076660"/>
    </source>
</evidence>
<comment type="caution">
    <text evidence="1">The sequence shown here is derived from an EMBL/GenBank/DDBJ whole genome shotgun (WGS) entry which is preliminary data.</text>
</comment>
<evidence type="ECO:0000313" key="1">
    <source>
        <dbReference type="EMBL" id="ONF69748.1"/>
    </source>
</evidence>
<dbReference type="RefSeq" id="WP_063274286.1">
    <property type="nucleotide sequence ID" value="NZ_LQMT02000018.1"/>
</dbReference>
<protein>
    <submittedName>
        <fullName evidence="1">Uncharacterized protein</fullName>
    </submittedName>
</protein>
<gene>
    <name evidence="1" type="ORF">AVR91_0217770</name>
</gene>
<dbReference type="Proteomes" id="UP000076660">
    <property type="component" value="Unassembled WGS sequence"/>
</dbReference>
<dbReference type="EMBL" id="LQMT02000018">
    <property type="protein sequence ID" value="ONF69748.1"/>
    <property type="molecule type" value="Genomic_DNA"/>
</dbReference>